<dbReference type="PROSITE" id="PS50926">
    <property type="entry name" value="TRAM"/>
    <property type="match status" value="1"/>
</dbReference>
<dbReference type="Pfam" id="PF04055">
    <property type="entry name" value="Radical_SAM"/>
    <property type="match status" value="1"/>
</dbReference>
<dbReference type="PANTHER" id="PTHR11918:SF45">
    <property type="entry name" value="THREONYLCARBAMOYLADENOSINE TRNA METHYLTHIOTRANSFERASE"/>
    <property type="match status" value="1"/>
</dbReference>
<evidence type="ECO:0000256" key="10">
    <source>
        <dbReference type="ARBA" id="ARBA00023004"/>
    </source>
</evidence>
<dbReference type="GO" id="GO:0051539">
    <property type="term" value="F:4 iron, 4 sulfur cluster binding"/>
    <property type="evidence" value="ECO:0007669"/>
    <property type="project" value="UniProtKB-KW"/>
</dbReference>
<comment type="catalytic activity">
    <reaction evidence="13">
        <text>N(6)-L-threonylcarbamoyladenosine(37) in tRNA + (sulfur carrier)-SH + AH2 + 2 S-adenosyl-L-methionine = 2-methylsulfanyl-N(6)-L-threonylcarbamoyladenosine(37) in tRNA + (sulfur carrier)-H + 5'-deoxyadenosine + L-methionine + A + S-adenosyl-L-homocysteine + 2 H(+)</text>
        <dbReference type="Rhea" id="RHEA:37075"/>
        <dbReference type="Rhea" id="RHEA-COMP:10163"/>
        <dbReference type="Rhea" id="RHEA-COMP:11092"/>
        <dbReference type="Rhea" id="RHEA-COMP:14737"/>
        <dbReference type="Rhea" id="RHEA-COMP:14739"/>
        <dbReference type="ChEBI" id="CHEBI:13193"/>
        <dbReference type="ChEBI" id="CHEBI:15378"/>
        <dbReference type="ChEBI" id="CHEBI:17319"/>
        <dbReference type="ChEBI" id="CHEBI:17499"/>
        <dbReference type="ChEBI" id="CHEBI:29917"/>
        <dbReference type="ChEBI" id="CHEBI:57844"/>
        <dbReference type="ChEBI" id="CHEBI:57856"/>
        <dbReference type="ChEBI" id="CHEBI:59789"/>
        <dbReference type="ChEBI" id="CHEBI:64428"/>
        <dbReference type="ChEBI" id="CHEBI:74418"/>
        <dbReference type="ChEBI" id="CHEBI:74420"/>
        <dbReference type="EC" id="2.8.4.5"/>
    </reaction>
</comment>
<dbReference type="eggNOG" id="COG0621">
    <property type="taxonomic scope" value="Bacteria"/>
</dbReference>
<evidence type="ECO:0000313" key="20">
    <source>
        <dbReference type="Proteomes" id="UP000007239"/>
    </source>
</evidence>
<dbReference type="Proteomes" id="UP000007239">
    <property type="component" value="Chromosome"/>
</dbReference>
<evidence type="ECO:0000256" key="12">
    <source>
        <dbReference type="ARBA" id="ARBA00031213"/>
    </source>
</evidence>
<dbReference type="FunFam" id="3.40.50.12160:FF:000004">
    <property type="entry name" value="Threonylcarbamoyladenosine tRNA methylthiotransferase MtaB"/>
    <property type="match status" value="1"/>
</dbReference>
<dbReference type="SUPFAM" id="SSF102114">
    <property type="entry name" value="Radical SAM enzymes"/>
    <property type="match status" value="1"/>
</dbReference>
<dbReference type="InterPro" id="IPR020612">
    <property type="entry name" value="Methylthiotransferase_CS"/>
</dbReference>
<feature type="domain" description="MTTase N-terminal" evidence="17">
    <location>
        <begin position="21"/>
        <end position="133"/>
    </location>
</feature>
<keyword evidence="11" id="KW-0411">Iron-sulfur</keyword>
<evidence type="ECO:0000256" key="7">
    <source>
        <dbReference type="ARBA" id="ARBA00022691"/>
    </source>
</evidence>
<evidence type="ECO:0000256" key="5">
    <source>
        <dbReference type="ARBA" id="ARBA00022490"/>
    </source>
</evidence>
<comment type="function">
    <text evidence="2">Catalyzes the methylthiolation of N6-threonylcarbamoyladenosine (t(6)A), leading to the formation of 2-methylthio-N6-threonylcarbamoyladenosine (ms(2)t(6)A) at position 37 in tRNAs that read codons beginning with adenine.</text>
</comment>
<keyword evidence="5" id="KW-0963">Cytoplasm</keyword>
<dbReference type="InterPro" id="IPR038135">
    <property type="entry name" value="Methylthiotransferase_N_sf"/>
</dbReference>
<dbReference type="HOGENOM" id="CLU_018697_1_0_9"/>
<organism evidence="19 20">
    <name type="scientific">Thermoanaerobacterium xylanolyticum (strain ATCC 49914 / DSM 7097 / LX-11)</name>
    <dbReference type="NCBI Taxonomy" id="858215"/>
    <lineage>
        <taxon>Bacteria</taxon>
        <taxon>Bacillati</taxon>
        <taxon>Bacillota</taxon>
        <taxon>Clostridia</taxon>
        <taxon>Thermoanaerobacterales</taxon>
        <taxon>Thermoanaerobacteraceae</taxon>
        <taxon>Thermoanaerobacterium</taxon>
    </lineage>
</organism>
<evidence type="ECO:0000256" key="13">
    <source>
        <dbReference type="ARBA" id="ARBA00051661"/>
    </source>
</evidence>
<feature type="domain" description="TRAM" evidence="16">
    <location>
        <begin position="389"/>
        <end position="452"/>
    </location>
</feature>
<dbReference type="AlphaFoldDB" id="F6BGZ3"/>
<evidence type="ECO:0000256" key="11">
    <source>
        <dbReference type="ARBA" id="ARBA00023014"/>
    </source>
</evidence>
<evidence type="ECO:0000256" key="2">
    <source>
        <dbReference type="ARBA" id="ARBA00002399"/>
    </source>
</evidence>
<dbReference type="CDD" id="cd01335">
    <property type="entry name" value="Radical_SAM"/>
    <property type="match status" value="1"/>
</dbReference>
<dbReference type="SMART" id="SM00729">
    <property type="entry name" value="Elp3"/>
    <property type="match status" value="1"/>
</dbReference>
<gene>
    <name evidence="19" type="ordered locus">Thexy_1508</name>
</gene>
<sequence length="467" mass="53630">MAKANIALDADEFYDIYGRKKTVSFFSLGCKVNQYETEAMAEIFKSLGYDVVGFDEYADVYVINTCTVTGRGDMKSRQEIRKAKKINPDSVVAVVGCYSQVASNEVLNIPEVNVVLGTKNKGEIVKLVEKAANANKVNAVEDIFKDRKFEELKISAQEGHTRAYLKIQDGCNQYCTYCIIPYARGPIRSRKPNDIFDEVKRLRDNGYKEVVLTGIHVASYGKDLENVDLLDIIKMIHEIEGIERIRLSSIEPTFLTEDFVREVSLLPKFCRHYHISLQSGSDSVLKRMGRKYTTSEYKRIVERVRKYIEDVAITTDVMVGFPGETEREFNETYEFAKDIEFSKMHVFKYSRRAGTKAADYPDQIKNSVKEERSKILIKLSEECELKFYRKFLGSTLNVLFEQRTKELNDYVEGLTDNYIRVAVKSDLNIKNKILPVKLIDLKKDFAIGNIVEGGEMVERLHFLQDHK</sequence>
<evidence type="ECO:0000256" key="3">
    <source>
        <dbReference type="ARBA" id="ARBA00013273"/>
    </source>
</evidence>
<reference evidence="19" key="1">
    <citation type="submission" date="2011-05" db="EMBL/GenBank/DDBJ databases">
        <title>Complete sequence of Thermoanaerobacterium xylanolyticum LX-11.</title>
        <authorList>
            <consortium name="US DOE Joint Genome Institute"/>
            <person name="Lucas S."/>
            <person name="Han J."/>
            <person name="Lapidus A."/>
            <person name="Cheng J.-F."/>
            <person name="Goodwin L."/>
            <person name="Pitluck S."/>
            <person name="Peters L."/>
            <person name="Mikhailova N."/>
            <person name="Lu M."/>
            <person name="Han C."/>
            <person name="Tapia R."/>
            <person name="Land M."/>
            <person name="Hauser L."/>
            <person name="Kyrpides N."/>
            <person name="Ivanova N."/>
            <person name="Pagani I."/>
            <person name="Hemme C."/>
            <person name="Woyke T."/>
        </authorList>
    </citation>
    <scope>NUCLEOTIDE SEQUENCE</scope>
    <source>
        <strain evidence="19">LX-11</strain>
    </source>
</reference>
<evidence type="ECO:0000256" key="1">
    <source>
        <dbReference type="ARBA" id="ARBA00001966"/>
    </source>
</evidence>
<dbReference type="InterPro" id="IPR058240">
    <property type="entry name" value="rSAM_sf"/>
</dbReference>
<proteinExistence type="inferred from homology"/>
<dbReference type="PROSITE" id="PS51918">
    <property type="entry name" value="RADICAL_SAM"/>
    <property type="match status" value="1"/>
</dbReference>
<keyword evidence="20" id="KW-1185">Reference proteome</keyword>
<dbReference type="InterPro" id="IPR005839">
    <property type="entry name" value="Methylthiotransferase"/>
</dbReference>
<dbReference type="Gene3D" id="3.80.30.20">
    <property type="entry name" value="tm_1862 like domain"/>
    <property type="match status" value="1"/>
</dbReference>
<evidence type="ECO:0000256" key="15">
    <source>
        <dbReference type="ARBA" id="ARBA00069898"/>
    </source>
</evidence>
<dbReference type="FunFam" id="3.80.30.20:FF:000001">
    <property type="entry name" value="tRNA-2-methylthio-N(6)-dimethylallyladenosine synthase 2"/>
    <property type="match status" value="1"/>
</dbReference>
<dbReference type="NCBIfam" id="TIGR00089">
    <property type="entry name" value="MiaB/RimO family radical SAM methylthiotransferase"/>
    <property type="match status" value="1"/>
</dbReference>
<dbReference type="RefSeq" id="WP_013788276.1">
    <property type="nucleotide sequence ID" value="NC_015555.1"/>
</dbReference>
<comment type="cofactor">
    <cofactor evidence="1">
        <name>[4Fe-4S] cluster</name>
        <dbReference type="ChEBI" id="CHEBI:49883"/>
    </cofactor>
</comment>
<dbReference type="PANTHER" id="PTHR11918">
    <property type="entry name" value="RADICAL SAM PROTEINS"/>
    <property type="match status" value="1"/>
</dbReference>
<dbReference type="KEGG" id="txy:Thexy_1508"/>
<keyword evidence="6" id="KW-0808">Transferase</keyword>
<evidence type="ECO:0000256" key="8">
    <source>
        <dbReference type="ARBA" id="ARBA00022694"/>
    </source>
</evidence>
<evidence type="ECO:0000259" key="16">
    <source>
        <dbReference type="PROSITE" id="PS50926"/>
    </source>
</evidence>
<dbReference type="InterPro" id="IPR034557">
    <property type="entry name" value="ThrcA_tRNA_MEthiotransferase"/>
</dbReference>
<evidence type="ECO:0000313" key="19">
    <source>
        <dbReference type="EMBL" id="AEF17540.1"/>
    </source>
</evidence>
<dbReference type="InterPro" id="IPR002792">
    <property type="entry name" value="TRAM_dom"/>
</dbReference>
<evidence type="ECO:0000256" key="6">
    <source>
        <dbReference type="ARBA" id="ARBA00022679"/>
    </source>
</evidence>
<keyword evidence="8" id="KW-0819">tRNA processing</keyword>
<protein>
    <recommendedName>
        <fullName evidence="15">Threonylcarbamoyladenosine tRNA methylthiotransferase MtaB</fullName>
        <ecNumber evidence="3">2.8.4.5</ecNumber>
    </recommendedName>
    <alternativeName>
        <fullName evidence="12">tRNA-t(6)A37 methylthiotransferase</fullName>
    </alternativeName>
</protein>
<comment type="similarity">
    <text evidence="14">Belongs to the methylthiotransferase family. MtaB subfamily.</text>
</comment>
<dbReference type="SFLD" id="SFLDG01061">
    <property type="entry name" value="methylthiotransferase"/>
    <property type="match status" value="1"/>
</dbReference>
<dbReference type="InterPro" id="IPR006467">
    <property type="entry name" value="MiaB-like_bact"/>
</dbReference>
<name>F6BGZ3_THEXL</name>
<dbReference type="EC" id="2.8.4.5" evidence="3"/>
<accession>F6BGZ3</accession>
<dbReference type="Gene3D" id="3.40.50.12160">
    <property type="entry name" value="Methylthiotransferase, N-terminal domain"/>
    <property type="match status" value="1"/>
</dbReference>
<keyword evidence="4" id="KW-0004">4Fe-4S</keyword>
<evidence type="ECO:0000256" key="4">
    <source>
        <dbReference type="ARBA" id="ARBA00022485"/>
    </source>
</evidence>
<evidence type="ECO:0000259" key="17">
    <source>
        <dbReference type="PROSITE" id="PS51449"/>
    </source>
</evidence>
<keyword evidence="9" id="KW-0479">Metal-binding</keyword>
<dbReference type="NCBIfam" id="TIGR01579">
    <property type="entry name" value="MiaB-like-C"/>
    <property type="match status" value="1"/>
</dbReference>
<evidence type="ECO:0000256" key="14">
    <source>
        <dbReference type="ARBA" id="ARBA00061574"/>
    </source>
</evidence>
<dbReference type="STRING" id="858215.Thexy_1508"/>
<dbReference type="InterPro" id="IPR023404">
    <property type="entry name" value="rSAM_horseshoe"/>
</dbReference>
<dbReference type="Pfam" id="PF00919">
    <property type="entry name" value="UPF0004"/>
    <property type="match status" value="1"/>
</dbReference>
<dbReference type="GO" id="GO:0046872">
    <property type="term" value="F:metal ion binding"/>
    <property type="evidence" value="ECO:0007669"/>
    <property type="project" value="UniProtKB-KW"/>
</dbReference>
<keyword evidence="7" id="KW-0949">S-adenosyl-L-methionine</keyword>
<dbReference type="GO" id="GO:0035598">
    <property type="term" value="F:tRNA (N(6)-L-threonylcarbamoyladenosine(37)-C(2))-methylthiotransferase activity"/>
    <property type="evidence" value="ECO:0007669"/>
    <property type="project" value="UniProtKB-EC"/>
</dbReference>
<dbReference type="SFLD" id="SFLDG01082">
    <property type="entry name" value="B12-binding_domain_containing"/>
    <property type="match status" value="1"/>
</dbReference>
<evidence type="ECO:0000259" key="18">
    <source>
        <dbReference type="PROSITE" id="PS51918"/>
    </source>
</evidence>
<dbReference type="InterPro" id="IPR007197">
    <property type="entry name" value="rSAM"/>
</dbReference>
<dbReference type="PROSITE" id="PS51449">
    <property type="entry name" value="MTTASE_N"/>
    <property type="match status" value="1"/>
</dbReference>
<dbReference type="EMBL" id="CP002739">
    <property type="protein sequence ID" value="AEF17540.1"/>
    <property type="molecule type" value="Genomic_DNA"/>
</dbReference>
<feature type="domain" description="Radical SAM core" evidence="18">
    <location>
        <begin position="157"/>
        <end position="386"/>
    </location>
</feature>
<dbReference type="InterPro" id="IPR006638">
    <property type="entry name" value="Elp3/MiaA/NifB-like_rSAM"/>
</dbReference>
<dbReference type="PROSITE" id="PS01278">
    <property type="entry name" value="MTTASE_RADICAL"/>
    <property type="match status" value="1"/>
</dbReference>
<dbReference type="SFLD" id="SFLDF00295">
    <property type="entry name" value="threonylcarbamoyladenosine_tRN"/>
    <property type="match status" value="1"/>
</dbReference>
<keyword evidence="10" id="KW-0408">Iron</keyword>
<dbReference type="InterPro" id="IPR013848">
    <property type="entry name" value="Methylthiotransferase_N"/>
</dbReference>
<dbReference type="SFLD" id="SFLDS00029">
    <property type="entry name" value="Radical_SAM"/>
    <property type="match status" value="1"/>
</dbReference>
<evidence type="ECO:0000256" key="9">
    <source>
        <dbReference type="ARBA" id="ARBA00022723"/>
    </source>
</evidence>